<gene>
    <name evidence="2" type="ORF">PPROV_000656500</name>
</gene>
<feature type="transmembrane region" description="Helical" evidence="1">
    <location>
        <begin position="206"/>
        <end position="231"/>
    </location>
</feature>
<reference evidence="2" key="1">
    <citation type="submission" date="2020-10" db="EMBL/GenBank/DDBJ databases">
        <title>Unveiling of a novel bifunctional photoreceptor, Dualchrome1, isolated from a cosmopolitan green alga.</title>
        <authorList>
            <person name="Suzuki S."/>
            <person name="Kawachi M."/>
        </authorList>
    </citation>
    <scope>NUCLEOTIDE SEQUENCE</scope>
    <source>
        <strain evidence="2">NIES 2893</strain>
    </source>
</reference>
<feature type="transmembrane region" description="Helical" evidence="1">
    <location>
        <begin position="65"/>
        <end position="86"/>
    </location>
</feature>
<evidence type="ECO:0000256" key="1">
    <source>
        <dbReference type="SAM" id="Phobius"/>
    </source>
</evidence>
<dbReference type="EMBL" id="BNJQ01000018">
    <property type="protein sequence ID" value="GHP07823.1"/>
    <property type="molecule type" value="Genomic_DNA"/>
</dbReference>
<keyword evidence="1" id="KW-1133">Transmembrane helix</keyword>
<keyword evidence="1" id="KW-0472">Membrane</keyword>
<dbReference type="AlphaFoldDB" id="A0A830HMA9"/>
<keyword evidence="3" id="KW-1185">Reference proteome</keyword>
<evidence type="ECO:0000313" key="2">
    <source>
        <dbReference type="EMBL" id="GHP07823.1"/>
    </source>
</evidence>
<organism evidence="2 3">
    <name type="scientific">Pycnococcus provasolii</name>
    <dbReference type="NCBI Taxonomy" id="41880"/>
    <lineage>
        <taxon>Eukaryota</taxon>
        <taxon>Viridiplantae</taxon>
        <taxon>Chlorophyta</taxon>
        <taxon>Pseudoscourfieldiophyceae</taxon>
        <taxon>Pseudoscourfieldiales</taxon>
        <taxon>Pycnococcaceae</taxon>
        <taxon>Pycnococcus</taxon>
    </lineage>
</organism>
<keyword evidence="1" id="KW-0812">Transmembrane</keyword>
<protein>
    <submittedName>
        <fullName evidence="2">Uncharacterized protein</fullName>
    </submittedName>
</protein>
<feature type="transmembrane region" description="Helical" evidence="1">
    <location>
        <begin position="98"/>
        <end position="124"/>
    </location>
</feature>
<sequence length="234" mass="24061">MVTTMRVRVLPVVVCLMCGFAFVTVASGIVAALALTRATQLLESAANLLGTSLARELEFAARTSIVSAACVSTACIAAIVATSLVSKAARIVALVTNLFLTACAMLAAAVLAIGSFLWAASWIVRLATDLGRRGITEVVGIATEVAENPIVGALTSFRSDGGNATTLCPDPCVDFSRIPIVEADVCLCGDELDDVRDLIGTAERDAIFGTGASAFAVLGAISLAVGHAYVIRQL</sequence>
<evidence type="ECO:0000313" key="3">
    <source>
        <dbReference type="Proteomes" id="UP000660262"/>
    </source>
</evidence>
<comment type="caution">
    <text evidence="2">The sequence shown here is derived from an EMBL/GenBank/DDBJ whole genome shotgun (WGS) entry which is preliminary data.</text>
</comment>
<accession>A0A830HMA9</accession>
<name>A0A830HMA9_9CHLO</name>
<proteinExistence type="predicted"/>
<feature type="transmembrane region" description="Helical" evidence="1">
    <location>
        <begin position="12"/>
        <end position="35"/>
    </location>
</feature>
<dbReference type="Proteomes" id="UP000660262">
    <property type="component" value="Unassembled WGS sequence"/>
</dbReference>